<dbReference type="SUPFAM" id="SSF54211">
    <property type="entry name" value="Ribosomal protein S5 domain 2-like"/>
    <property type="match status" value="1"/>
</dbReference>
<evidence type="ECO:0000256" key="3">
    <source>
        <dbReference type="ARBA" id="ARBA00022763"/>
    </source>
</evidence>
<comment type="caution">
    <text evidence="13">The sequence shown here is derived from an EMBL/GenBank/DDBJ whole genome shotgun (WGS) entry which is preliminary data.</text>
</comment>
<feature type="chain" id="PRO_5043946037" description="RecA family profile 1 domain-containing protein" evidence="11">
    <location>
        <begin position="20"/>
        <end position="599"/>
    </location>
</feature>
<dbReference type="AlphaFoldDB" id="A0AAW1R0T2"/>
<dbReference type="Proteomes" id="UP001438707">
    <property type="component" value="Unassembled WGS sequence"/>
</dbReference>
<evidence type="ECO:0000256" key="6">
    <source>
        <dbReference type="ARBA" id="ARBA00022833"/>
    </source>
</evidence>
<keyword evidence="14" id="KW-1185">Reference proteome</keyword>
<dbReference type="Pfam" id="PF13541">
    <property type="entry name" value="ChlI"/>
    <property type="match status" value="1"/>
</dbReference>
<keyword evidence="5" id="KW-0378">Hydrolase</keyword>
<gene>
    <name evidence="13" type="ORF">WJX74_002209</name>
</gene>
<keyword evidence="10" id="KW-0234">DNA repair</keyword>
<keyword evidence="9" id="KW-0238">DNA-binding</keyword>
<sequence length="599" mass="62918">MLCKARALLVIRRFVSSLAAPAFLTSAQPRTSPSRLSHRNSRQWRSFQTSAVKNASGEVKSKSVYQCKECGETHLQYTGRCSSCKAWNSIQRVTVNEGGGGGGGGGAQAALAVAAGIDTRKTNASYFQPKVSGQAAAARSARTGAWVQGGDRPERLSSIGTQNFASQWRLPLHGPGGAEVAHVLGGGVVPGSMVLIGGDPGVGKSTLLLQVAGMLSQPDVPGQDQAAADAPSSDAEDDEILGGVLYVSGEESKEQVGSRAARMGLKARSDIALYSATRMEDILRAIVTMRPIAAIVDSIQTVYLDGVTGSAGSVSQVRECATALLHVAKRERVPIFLVGHVTKTGDIAGPRVLEHIVDTVLYMEGERHQNFRLLRGIKNRYGATDEVGVFQMDDQGLHAVPNPSALFLSDRMNTPGVSAAVTVTMEGTRPLLAEIQALCSPARIGGEGGGNQGPAGRYPNGVNRDRFSLLTAVLQKHAKLRLYTVDIHTNVVGGLAVKEPASDLAIAVAIASSYYESPVPPTIAVIGEIGLGGEIRPVSHLDRRLIEAAKLGFTTAVVPRTPSGMQKQGGKSNRGIATVECATISEALHAVLGPPQHRN</sequence>
<evidence type="ECO:0000313" key="14">
    <source>
        <dbReference type="Proteomes" id="UP001438707"/>
    </source>
</evidence>
<dbReference type="InterPro" id="IPR041166">
    <property type="entry name" value="Rubredoxin_2"/>
</dbReference>
<dbReference type="GO" id="GO:0005524">
    <property type="term" value="F:ATP binding"/>
    <property type="evidence" value="ECO:0007669"/>
    <property type="project" value="UniProtKB-KW"/>
</dbReference>
<evidence type="ECO:0000256" key="8">
    <source>
        <dbReference type="ARBA" id="ARBA00023016"/>
    </source>
</evidence>
<dbReference type="GO" id="GO:0140664">
    <property type="term" value="F:ATP-dependent DNA damage sensor activity"/>
    <property type="evidence" value="ECO:0007669"/>
    <property type="project" value="InterPro"/>
</dbReference>
<keyword evidence="2" id="KW-0547">Nucleotide-binding</keyword>
<evidence type="ECO:0000256" key="11">
    <source>
        <dbReference type="SAM" id="SignalP"/>
    </source>
</evidence>
<proteinExistence type="inferred from homology"/>
<dbReference type="PANTHER" id="PTHR32472">
    <property type="entry name" value="DNA REPAIR PROTEIN RADA"/>
    <property type="match status" value="1"/>
</dbReference>
<dbReference type="InterPro" id="IPR004504">
    <property type="entry name" value="DNA_repair_RadA"/>
</dbReference>
<keyword evidence="11" id="KW-0732">Signal</keyword>
<dbReference type="InterPro" id="IPR003593">
    <property type="entry name" value="AAA+_ATPase"/>
</dbReference>
<dbReference type="Pfam" id="PF13481">
    <property type="entry name" value="AAA_25"/>
    <property type="match status" value="1"/>
</dbReference>
<dbReference type="InterPro" id="IPR020568">
    <property type="entry name" value="Ribosomal_Su5_D2-typ_SF"/>
</dbReference>
<dbReference type="Gene3D" id="3.40.50.300">
    <property type="entry name" value="P-loop containing nucleotide triphosphate hydrolases"/>
    <property type="match status" value="1"/>
</dbReference>
<feature type="domain" description="RecA family profile 1" evidence="12">
    <location>
        <begin position="169"/>
        <end position="341"/>
    </location>
</feature>
<keyword evidence="7" id="KW-0067">ATP-binding</keyword>
<keyword evidence="6" id="KW-0862">Zinc</keyword>
<dbReference type="GO" id="GO:0008270">
    <property type="term" value="F:zinc ion binding"/>
    <property type="evidence" value="ECO:0007669"/>
    <property type="project" value="UniProtKB-KW"/>
</dbReference>
<feature type="signal peptide" evidence="11">
    <location>
        <begin position="1"/>
        <end position="19"/>
    </location>
</feature>
<evidence type="ECO:0000313" key="13">
    <source>
        <dbReference type="EMBL" id="KAK9827434.1"/>
    </source>
</evidence>
<evidence type="ECO:0000259" key="12">
    <source>
        <dbReference type="PROSITE" id="PS50162"/>
    </source>
</evidence>
<dbReference type="PRINTS" id="PR01874">
    <property type="entry name" value="DNAREPAIRADA"/>
</dbReference>
<accession>A0AAW1R0T2</accession>
<dbReference type="GO" id="GO:0016787">
    <property type="term" value="F:hydrolase activity"/>
    <property type="evidence" value="ECO:0007669"/>
    <property type="project" value="UniProtKB-KW"/>
</dbReference>
<protein>
    <recommendedName>
        <fullName evidence="12">RecA family profile 1 domain-containing protein</fullName>
    </recommendedName>
</protein>
<dbReference type="InterPro" id="IPR027417">
    <property type="entry name" value="P-loop_NTPase"/>
</dbReference>
<dbReference type="PANTHER" id="PTHR32472:SF10">
    <property type="entry name" value="DNA REPAIR PROTEIN RADA-LIKE PROTEIN"/>
    <property type="match status" value="1"/>
</dbReference>
<reference evidence="13 14" key="1">
    <citation type="journal article" date="2024" name="Nat. Commun.">
        <title>Phylogenomics reveals the evolutionary origins of lichenization in chlorophyte algae.</title>
        <authorList>
            <person name="Puginier C."/>
            <person name="Libourel C."/>
            <person name="Otte J."/>
            <person name="Skaloud P."/>
            <person name="Haon M."/>
            <person name="Grisel S."/>
            <person name="Petersen M."/>
            <person name="Berrin J.G."/>
            <person name="Delaux P.M."/>
            <person name="Dal Grande F."/>
            <person name="Keller J."/>
        </authorList>
    </citation>
    <scope>NUCLEOTIDE SEQUENCE [LARGE SCALE GENOMIC DNA]</scope>
    <source>
        <strain evidence="13 14">SAG 2145</strain>
    </source>
</reference>
<keyword evidence="3" id="KW-0227">DNA damage</keyword>
<organism evidence="13 14">
    <name type="scientific">Apatococcus lobatus</name>
    <dbReference type="NCBI Taxonomy" id="904363"/>
    <lineage>
        <taxon>Eukaryota</taxon>
        <taxon>Viridiplantae</taxon>
        <taxon>Chlorophyta</taxon>
        <taxon>core chlorophytes</taxon>
        <taxon>Trebouxiophyceae</taxon>
        <taxon>Chlorellales</taxon>
        <taxon>Chlorellaceae</taxon>
        <taxon>Apatococcus</taxon>
    </lineage>
</organism>
<dbReference type="SUPFAM" id="SSF52540">
    <property type="entry name" value="P-loop containing nucleoside triphosphate hydrolases"/>
    <property type="match status" value="1"/>
</dbReference>
<dbReference type="SMART" id="SM00382">
    <property type="entry name" value="AAA"/>
    <property type="match status" value="1"/>
</dbReference>
<evidence type="ECO:0000256" key="1">
    <source>
        <dbReference type="ARBA" id="ARBA00022723"/>
    </source>
</evidence>
<dbReference type="GO" id="GO:0000725">
    <property type="term" value="P:recombinational repair"/>
    <property type="evidence" value="ECO:0007669"/>
    <property type="project" value="TreeGrafter"/>
</dbReference>
<keyword evidence="8" id="KW-0346">Stress response</keyword>
<dbReference type="Gene3D" id="3.30.230.10">
    <property type="match status" value="1"/>
</dbReference>
<dbReference type="Pfam" id="PF18073">
    <property type="entry name" value="Zn_ribbon_LapB"/>
    <property type="match status" value="1"/>
</dbReference>
<keyword evidence="1" id="KW-0479">Metal-binding</keyword>
<evidence type="ECO:0000256" key="10">
    <source>
        <dbReference type="ARBA" id="ARBA00023204"/>
    </source>
</evidence>
<name>A0AAW1R0T2_9CHLO</name>
<dbReference type="EMBL" id="JALJOS010000018">
    <property type="protein sequence ID" value="KAK9827434.1"/>
    <property type="molecule type" value="Genomic_DNA"/>
</dbReference>
<evidence type="ECO:0000256" key="2">
    <source>
        <dbReference type="ARBA" id="ARBA00022741"/>
    </source>
</evidence>
<dbReference type="HAMAP" id="MF_01498">
    <property type="entry name" value="RadA_bact"/>
    <property type="match status" value="1"/>
</dbReference>
<dbReference type="GO" id="GO:0003684">
    <property type="term" value="F:damaged DNA binding"/>
    <property type="evidence" value="ECO:0007669"/>
    <property type="project" value="InterPro"/>
</dbReference>
<evidence type="ECO:0000256" key="4">
    <source>
        <dbReference type="ARBA" id="ARBA00022771"/>
    </source>
</evidence>
<evidence type="ECO:0000256" key="7">
    <source>
        <dbReference type="ARBA" id="ARBA00022840"/>
    </source>
</evidence>
<dbReference type="InterPro" id="IPR014721">
    <property type="entry name" value="Ribsml_uS5_D2-typ_fold_subgr"/>
</dbReference>
<evidence type="ECO:0000256" key="5">
    <source>
        <dbReference type="ARBA" id="ARBA00022801"/>
    </source>
</evidence>
<dbReference type="CDD" id="cd01121">
    <property type="entry name" value="RadA_SMS_N"/>
    <property type="match status" value="1"/>
</dbReference>
<keyword evidence="4" id="KW-0863">Zinc-finger</keyword>
<dbReference type="InterPro" id="IPR020588">
    <property type="entry name" value="RecA_ATP-bd"/>
</dbReference>
<dbReference type="PROSITE" id="PS50162">
    <property type="entry name" value="RECA_2"/>
    <property type="match status" value="1"/>
</dbReference>
<evidence type="ECO:0000256" key="9">
    <source>
        <dbReference type="ARBA" id="ARBA00023125"/>
    </source>
</evidence>